<proteinExistence type="predicted"/>
<dbReference type="EMBL" id="CP099547">
    <property type="protein sequence ID" value="USR79557.1"/>
    <property type="molecule type" value="Genomic_DNA"/>
</dbReference>
<evidence type="ECO:0000259" key="1">
    <source>
        <dbReference type="PROSITE" id="PS51186"/>
    </source>
</evidence>
<feature type="domain" description="N-acetyltransferase" evidence="1">
    <location>
        <begin position="7"/>
        <end position="158"/>
    </location>
</feature>
<dbReference type="SUPFAM" id="SSF55729">
    <property type="entry name" value="Acyl-CoA N-acyltransferases (Nat)"/>
    <property type="match status" value="1"/>
</dbReference>
<evidence type="ECO:0000313" key="2">
    <source>
        <dbReference type="EMBL" id="USR79557.1"/>
    </source>
</evidence>
<name>A0ABY5AI73_9ACTO</name>
<dbReference type="InterPro" id="IPR000182">
    <property type="entry name" value="GNAT_dom"/>
</dbReference>
<protein>
    <submittedName>
        <fullName evidence="2">GNAT family N-acetyltransferase</fullName>
    </submittedName>
</protein>
<organism evidence="2 3">
    <name type="scientific">Arcanobacterium pinnipediorum</name>
    <dbReference type="NCBI Taxonomy" id="1503041"/>
    <lineage>
        <taxon>Bacteria</taxon>
        <taxon>Bacillati</taxon>
        <taxon>Actinomycetota</taxon>
        <taxon>Actinomycetes</taxon>
        <taxon>Actinomycetales</taxon>
        <taxon>Actinomycetaceae</taxon>
        <taxon>Arcanobacterium</taxon>
    </lineage>
</organism>
<dbReference type="CDD" id="cd04301">
    <property type="entry name" value="NAT_SF"/>
    <property type="match status" value="1"/>
</dbReference>
<dbReference type="InterPro" id="IPR016181">
    <property type="entry name" value="Acyl_CoA_acyltransferase"/>
</dbReference>
<dbReference type="Proteomes" id="UP001056109">
    <property type="component" value="Chromosome"/>
</dbReference>
<sequence>MNTSERFYLRPAARVDADALFELRTAIFAQDFPDVDFNKEKEYREIVQILTDQGASTIWLADLDGEVVGYVRSDALGAGHERLLAVTWLGVRADVRRRGYGTKLLNAASGDIPAYAFMPCQGGDDAAGAQFFVARDFSRIDLTEDAQAVAQTLGLALTETGSAGSSGQKTFIR</sequence>
<accession>A0ABY5AI73</accession>
<dbReference type="PROSITE" id="PS51186">
    <property type="entry name" value="GNAT"/>
    <property type="match status" value="1"/>
</dbReference>
<dbReference type="Gene3D" id="3.40.630.30">
    <property type="match status" value="1"/>
</dbReference>
<reference evidence="2" key="1">
    <citation type="submission" date="2022-06" db="EMBL/GenBank/DDBJ databases">
        <title>Complete Genome Sequence of Arcanobacterium pinnipediorum strain DSM 28752 isolated from a harbour seal.</title>
        <authorList>
            <person name="Borowiak M."/>
            <person name="Kreitlow A."/>
            <person name="Alssahen M."/>
            <person name="Malorny B."/>
            <person name="Laemmler C."/>
            <person name="Prenger-Berninghoff E."/>
            <person name="Siebert U."/>
            <person name="Ploetz M."/>
            <person name="Abdulmawjood A."/>
        </authorList>
    </citation>
    <scope>NUCLEOTIDE SEQUENCE</scope>
    <source>
        <strain evidence="2">DSM 28752</strain>
    </source>
</reference>
<gene>
    <name evidence="2" type="ORF">NG665_00730</name>
</gene>
<dbReference type="Pfam" id="PF00583">
    <property type="entry name" value="Acetyltransf_1"/>
    <property type="match status" value="1"/>
</dbReference>
<evidence type="ECO:0000313" key="3">
    <source>
        <dbReference type="Proteomes" id="UP001056109"/>
    </source>
</evidence>
<keyword evidence="3" id="KW-1185">Reference proteome</keyword>
<dbReference type="RefSeq" id="WP_252673426.1">
    <property type="nucleotide sequence ID" value="NZ_CP099547.1"/>
</dbReference>